<sequence>MGLADLALATSIVAAAPAPLNTTGINPSGRNATVVPIPEDTRRILAKLADGVPSCAATAMRGGIQCISDCIKQFVLDKIKENRGMGYCKRICAIAIGNKSFDVICDSDSDIEVLEDAVQDLMDALDTDRDTREGDLEEFDWE</sequence>
<evidence type="ECO:0000256" key="1">
    <source>
        <dbReference type="SAM" id="SignalP"/>
    </source>
</evidence>
<reference evidence="2" key="1">
    <citation type="journal article" date="2020" name="Stud. Mycol.">
        <title>101 Dothideomycetes genomes: a test case for predicting lifestyles and emergence of pathogens.</title>
        <authorList>
            <person name="Haridas S."/>
            <person name="Albert R."/>
            <person name="Binder M."/>
            <person name="Bloem J."/>
            <person name="Labutti K."/>
            <person name="Salamov A."/>
            <person name="Andreopoulos B."/>
            <person name="Baker S."/>
            <person name="Barry K."/>
            <person name="Bills G."/>
            <person name="Bluhm B."/>
            <person name="Cannon C."/>
            <person name="Castanera R."/>
            <person name="Culley D."/>
            <person name="Daum C."/>
            <person name="Ezra D."/>
            <person name="Gonzalez J."/>
            <person name="Henrissat B."/>
            <person name="Kuo A."/>
            <person name="Liang C."/>
            <person name="Lipzen A."/>
            <person name="Lutzoni F."/>
            <person name="Magnuson J."/>
            <person name="Mondo S."/>
            <person name="Nolan M."/>
            <person name="Ohm R."/>
            <person name="Pangilinan J."/>
            <person name="Park H.-J."/>
            <person name="Ramirez L."/>
            <person name="Alfaro M."/>
            <person name="Sun H."/>
            <person name="Tritt A."/>
            <person name="Yoshinaga Y."/>
            <person name="Zwiers L.-H."/>
            <person name="Turgeon B."/>
            <person name="Goodwin S."/>
            <person name="Spatafora J."/>
            <person name="Crous P."/>
            <person name="Grigoriev I."/>
        </authorList>
    </citation>
    <scope>NUCLEOTIDE SEQUENCE</scope>
    <source>
        <strain evidence="2">CBS 627.86</strain>
    </source>
</reference>
<feature type="chain" id="PRO_5025572599" evidence="1">
    <location>
        <begin position="16"/>
        <end position="142"/>
    </location>
</feature>
<name>A0A6A5ZKG3_9PLEO</name>
<dbReference type="OrthoDB" id="9989223at2759"/>
<feature type="signal peptide" evidence="1">
    <location>
        <begin position="1"/>
        <end position="15"/>
    </location>
</feature>
<accession>A0A6A5ZKG3</accession>
<dbReference type="EMBL" id="ML977314">
    <property type="protein sequence ID" value="KAF2120082.1"/>
    <property type="molecule type" value="Genomic_DNA"/>
</dbReference>
<evidence type="ECO:0000313" key="3">
    <source>
        <dbReference type="Proteomes" id="UP000799770"/>
    </source>
</evidence>
<protein>
    <submittedName>
        <fullName evidence="2">Uncharacterized protein</fullName>
    </submittedName>
</protein>
<gene>
    <name evidence="2" type="ORF">BDV96DRAFT_641939</name>
</gene>
<keyword evidence="1" id="KW-0732">Signal</keyword>
<dbReference type="AlphaFoldDB" id="A0A6A5ZKG3"/>
<evidence type="ECO:0000313" key="2">
    <source>
        <dbReference type="EMBL" id="KAF2120082.1"/>
    </source>
</evidence>
<proteinExistence type="predicted"/>
<dbReference type="Proteomes" id="UP000799770">
    <property type="component" value="Unassembled WGS sequence"/>
</dbReference>
<keyword evidence="3" id="KW-1185">Reference proteome</keyword>
<organism evidence="2 3">
    <name type="scientific">Lophiotrema nucula</name>
    <dbReference type="NCBI Taxonomy" id="690887"/>
    <lineage>
        <taxon>Eukaryota</taxon>
        <taxon>Fungi</taxon>
        <taxon>Dikarya</taxon>
        <taxon>Ascomycota</taxon>
        <taxon>Pezizomycotina</taxon>
        <taxon>Dothideomycetes</taxon>
        <taxon>Pleosporomycetidae</taxon>
        <taxon>Pleosporales</taxon>
        <taxon>Lophiotremataceae</taxon>
        <taxon>Lophiotrema</taxon>
    </lineage>
</organism>